<dbReference type="Pfam" id="PF14111">
    <property type="entry name" value="DUF4283"/>
    <property type="match status" value="1"/>
</dbReference>
<protein>
    <recommendedName>
        <fullName evidence="2">DUF4283 domain-containing protein</fullName>
    </recommendedName>
</protein>
<proteinExistence type="predicted"/>
<dbReference type="Gramene" id="OIS99813">
    <property type="protein sequence ID" value="OIS99813"/>
    <property type="gene ID" value="A4A49_01747"/>
</dbReference>
<feature type="region of interest" description="Disordered" evidence="1">
    <location>
        <begin position="1"/>
        <end position="33"/>
    </location>
</feature>
<comment type="caution">
    <text evidence="3">The sequence shown here is derived from an EMBL/GenBank/DDBJ whole genome shotgun (WGS) entry which is preliminary data.</text>
</comment>
<dbReference type="Proteomes" id="UP000187609">
    <property type="component" value="Unassembled WGS sequence"/>
</dbReference>
<dbReference type="OMA" id="VIRECHG"/>
<dbReference type="AlphaFoldDB" id="A0A1J6I452"/>
<keyword evidence="4" id="KW-1185">Reference proteome</keyword>
<evidence type="ECO:0000313" key="3">
    <source>
        <dbReference type="EMBL" id="OIS99813.1"/>
    </source>
</evidence>
<feature type="compositionally biased region" description="Basic residues" evidence="1">
    <location>
        <begin position="1"/>
        <end position="16"/>
    </location>
</feature>
<gene>
    <name evidence="3" type="ORF">A4A49_01747</name>
</gene>
<name>A0A1J6I452_NICAT</name>
<dbReference type="InterPro" id="IPR025558">
    <property type="entry name" value="DUF4283"/>
</dbReference>
<feature type="region of interest" description="Disordered" evidence="1">
    <location>
        <begin position="116"/>
        <end position="137"/>
    </location>
</feature>
<sequence length="295" mass="32873">MGRGRGRGRLRPKKAQKTPITMSGSSTNNNANAGKVIQVQTQELKTPEQQGIVMAGIDEATSSISSEVSRKLSLSAPIPTEQIGTSTNRRVEEKFNGIVDAPNPKDMQKAGVLSKEHATNQTETSIGPNENEIVNKNPKETNHAEGRAELRAWAKLFQQNRVATHGMPLRCVPPQIVDGQTVVKLDLQDVKVAEEKWNAALIAYIIGDNPGYNAMRRYIAQHWLDVAEADLFLHDDGYYVIKFQTLIDMYQVFYSGPHIIRNRPIILKPYTLEFDLSKEVLTDIPSKHESPMQGC</sequence>
<dbReference type="PANTHER" id="PTHR33233">
    <property type="entry name" value="ENDONUCLEASE/EXONUCLEASE/PHOSPHATASE"/>
    <property type="match status" value="1"/>
</dbReference>
<evidence type="ECO:0000256" key="1">
    <source>
        <dbReference type="SAM" id="MobiDB-lite"/>
    </source>
</evidence>
<feature type="compositionally biased region" description="Polar residues" evidence="1">
    <location>
        <begin position="18"/>
        <end position="27"/>
    </location>
</feature>
<feature type="compositionally biased region" description="Polar residues" evidence="1">
    <location>
        <begin position="119"/>
        <end position="134"/>
    </location>
</feature>
<dbReference type="EMBL" id="MJEQ01037190">
    <property type="protein sequence ID" value="OIS99813.1"/>
    <property type="molecule type" value="Genomic_DNA"/>
</dbReference>
<evidence type="ECO:0000259" key="2">
    <source>
        <dbReference type="Pfam" id="PF14111"/>
    </source>
</evidence>
<reference evidence="3" key="1">
    <citation type="submission" date="2016-11" db="EMBL/GenBank/DDBJ databases">
        <title>The genome of Nicotiana attenuata.</title>
        <authorList>
            <person name="Xu S."/>
            <person name="Brockmoeller T."/>
            <person name="Gaquerel E."/>
            <person name="Navarro A."/>
            <person name="Kuhl H."/>
            <person name="Gase K."/>
            <person name="Ling Z."/>
            <person name="Zhou W."/>
            <person name="Kreitzer C."/>
            <person name="Stanke M."/>
            <person name="Tang H."/>
            <person name="Lyons E."/>
            <person name="Pandey P."/>
            <person name="Pandey S.P."/>
            <person name="Timmermann B."/>
            <person name="Baldwin I.T."/>
        </authorList>
    </citation>
    <scope>NUCLEOTIDE SEQUENCE [LARGE SCALE GENOMIC DNA]</scope>
    <source>
        <strain evidence="3">UT</strain>
    </source>
</reference>
<evidence type="ECO:0000313" key="4">
    <source>
        <dbReference type="Proteomes" id="UP000187609"/>
    </source>
</evidence>
<dbReference type="PANTHER" id="PTHR33233:SF17">
    <property type="entry name" value="DUF4283 DOMAIN-CONTAINING PROTEIN"/>
    <property type="match status" value="1"/>
</dbReference>
<organism evidence="3 4">
    <name type="scientific">Nicotiana attenuata</name>
    <name type="common">Coyote tobacco</name>
    <dbReference type="NCBI Taxonomy" id="49451"/>
    <lineage>
        <taxon>Eukaryota</taxon>
        <taxon>Viridiplantae</taxon>
        <taxon>Streptophyta</taxon>
        <taxon>Embryophyta</taxon>
        <taxon>Tracheophyta</taxon>
        <taxon>Spermatophyta</taxon>
        <taxon>Magnoliopsida</taxon>
        <taxon>eudicotyledons</taxon>
        <taxon>Gunneridae</taxon>
        <taxon>Pentapetalae</taxon>
        <taxon>asterids</taxon>
        <taxon>lamiids</taxon>
        <taxon>Solanales</taxon>
        <taxon>Solanaceae</taxon>
        <taxon>Nicotianoideae</taxon>
        <taxon>Nicotianeae</taxon>
        <taxon>Nicotiana</taxon>
    </lineage>
</organism>
<accession>A0A1J6I452</accession>
<feature type="domain" description="DUF4283" evidence="2">
    <location>
        <begin position="194"/>
        <end position="277"/>
    </location>
</feature>